<dbReference type="RefSeq" id="WP_087739596.1">
    <property type="nucleotide sequence ID" value="NZ_CYGY02000099.1"/>
</dbReference>
<dbReference type="GO" id="GO:0016627">
    <property type="term" value="F:oxidoreductase activity, acting on the CH-CH group of donors"/>
    <property type="evidence" value="ECO:0007669"/>
    <property type="project" value="InterPro"/>
</dbReference>
<dbReference type="InterPro" id="IPR025878">
    <property type="entry name" value="Acyl-CoA_dh-like_C_dom"/>
</dbReference>
<evidence type="ECO:0000259" key="8">
    <source>
        <dbReference type="Pfam" id="PF02771"/>
    </source>
</evidence>
<dbReference type="EMBL" id="CYGY02000099">
    <property type="protein sequence ID" value="SIT51036.1"/>
    <property type="molecule type" value="Genomic_DNA"/>
</dbReference>
<dbReference type="InterPro" id="IPR006091">
    <property type="entry name" value="Acyl-CoA_Oxase/DH_mid-dom"/>
</dbReference>
<feature type="domain" description="Acyl-CoA dehydrogenase/oxidase N-terminal" evidence="8">
    <location>
        <begin position="40"/>
        <end position="157"/>
    </location>
</feature>
<accession>A0A1N7SUJ4</accession>
<comment type="similarity">
    <text evidence="2">Belongs to the acyl-CoA dehydrogenase family.</text>
</comment>
<dbReference type="InterPro" id="IPR052166">
    <property type="entry name" value="Diverse_Acyl-CoA_DH"/>
</dbReference>
<evidence type="ECO:0000259" key="6">
    <source>
        <dbReference type="Pfam" id="PF00441"/>
    </source>
</evidence>
<keyword evidence="3" id="KW-0285">Flavoprotein</keyword>
<evidence type="ECO:0000256" key="2">
    <source>
        <dbReference type="ARBA" id="ARBA00009347"/>
    </source>
</evidence>
<dbReference type="Pfam" id="PF02771">
    <property type="entry name" value="Acyl-CoA_dh_N"/>
    <property type="match status" value="1"/>
</dbReference>
<reference evidence="10" key="1">
    <citation type="submission" date="2016-12" db="EMBL/GenBank/DDBJ databases">
        <authorList>
            <person name="Moulin L."/>
        </authorList>
    </citation>
    <scope>NUCLEOTIDE SEQUENCE [LARGE SCALE GENOMIC DNA]</scope>
    <source>
        <strain evidence="10">STM 7183</strain>
    </source>
</reference>
<dbReference type="GO" id="GO:0050660">
    <property type="term" value="F:flavin adenine dinucleotide binding"/>
    <property type="evidence" value="ECO:0007669"/>
    <property type="project" value="InterPro"/>
</dbReference>
<dbReference type="InterPro" id="IPR009075">
    <property type="entry name" value="AcylCo_DH/oxidase_C"/>
</dbReference>
<evidence type="ECO:0000256" key="4">
    <source>
        <dbReference type="ARBA" id="ARBA00022827"/>
    </source>
</evidence>
<gene>
    <name evidence="10" type="ORF">BN2476_990014</name>
</gene>
<dbReference type="Pfam" id="PF02770">
    <property type="entry name" value="Acyl-CoA_dh_M"/>
    <property type="match status" value="1"/>
</dbReference>
<dbReference type="PANTHER" id="PTHR42803">
    <property type="entry name" value="ACYL-COA DEHYDROGENASE"/>
    <property type="match status" value="1"/>
</dbReference>
<dbReference type="PANTHER" id="PTHR42803:SF1">
    <property type="entry name" value="BROAD-SPECIFICITY LINEAR ACYL-COA DEHYDROGENASE FADE5"/>
    <property type="match status" value="1"/>
</dbReference>
<dbReference type="Pfam" id="PF00441">
    <property type="entry name" value="Acyl-CoA_dh_1"/>
    <property type="match status" value="1"/>
</dbReference>
<feature type="domain" description="Acyl-CoA dehydrogenase/oxidase C-terminal" evidence="6">
    <location>
        <begin position="300"/>
        <end position="461"/>
    </location>
</feature>
<evidence type="ECO:0000259" key="9">
    <source>
        <dbReference type="Pfam" id="PF12806"/>
    </source>
</evidence>
<dbReference type="InterPro" id="IPR036250">
    <property type="entry name" value="AcylCo_DH-like_C"/>
</dbReference>
<name>A0A1N7SUJ4_9BURK</name>
<dbReference type="Gene3D" id="1.20.140.10">
    <property type="entry name" value="Butyryl-CoA Dehydrogenase, subunit A, domain 3"/>
    <property type="match status" value="1"/>
</dbReference>
<comment type="caution">
    <text evidence="10">The sequence shown here is derived from an EMBL/GenBank/DDBJ whole genome shotgun (WGS) entry which is preliminary data.</text>
</comment>
<dbReference type="Pfam" id="PF12806">
    <property type="entry name" value="Acyl-CoA_dh_C"/>
    <property type="match status" value="1"/>
</dbReference>
<evidence type="ECO:0000256" key="1">
    <source>
        <dbReference type="ARBA" id="ARBA00001974"/>
    </source>
</evidence>
<feature type="domain" description="Acyl-CoA oxidase/dehydrogenase middle" evidence="7">
    <location>
        <begin position="162"/>
        <end position="276"/>
    </location>
</feature>
<keyword evidence="11" id="KW-1185">Reference proteome</keyword>
<dbReference type="OrthoDB" id="9081842at2"/>
<proteinExistence type="inferred from homology"/>
<sequence length="606" mass="66600">MPTYRAPVKDWLFILHDFLRVEERKQVPGFAELTPDLTSAVLEAAAQFHEEVLHPLNQPGDSQGAQFHDGQVRTPNGFKAAWDAYREAGWHRLSLAEALGGAGLPPVMSVPLSEMRASTGQSFSMYSSFCAPAASMLAALAPEWIKRHVVPRLSDGDWTATMCMTEPQAGTDLRQISTRATCQPDGTWRITGRKIFISGGDHDMADNIVHIVLAKVPDAEGRVPADLSSVHVFMVSKRIIDPHTGDPGELNNVFARSIEHKMGIEGSATCALDFESAVAWRIGETGGRGTAANMAPMFHLMNYARVGTAVSGVGYAEIARQNAADYARERRSGRAGPKLRDPLKVADPIIAHADVRRLLLEARSFAEGARAGAMRAAMWQSIAQSAPDAEERQAAADMLDILTPVMKAFFTDRGFDAAVACQQVLGGHGYIKDYGIEQFVRNARVGQLYEGANGIQATDLVHRKLFSHEGRPWKHFARAISDFIERHSDDVQLKPYTVPLDDGLQRLSKSFAWLNTDGSANYGRVDAASYDVLTAMGILYVGWTWGEIAAIVLDGTRCRYVDETTRATKLALAKAWMQRQMPLLEAMCRRIECGNDSLLSMPDDWI</sequence>
<dbReference type="SUPFAM" id="SSF56645">
    <property type="entry name" value="Acyl-CoA dehydrogenase NM domain-like"/>
    <property type="match status" value="1"/>
</dbReference>
<dbReference type="InterPro" id="IPR009100">
    <property type="entry name" value="AcylCoA_DH/oxidase_NM_dom_sf"/>
</dbReference>
<feature type="domain" description="Acetyl-CoA dehydrogenase-like C-terminal" evidence="9">
    <location>
        <begin position="476"/>
        <end position="602"/>
    </location>
</feature>
<dbReference type="InterPro" id="IPR013786">
    <property type="entry name" value="AcylCoA_DH/ox_N"/>
</dbReference>
<protein>
    <submittedName>
        <fullName evidence="10">Acyl-CoA dehydrogenase domain protein</fullName>
    </submittedName>
</protein>
<dbReference type="Gene3D" id="2.40.110.20">
    <property type="match status" value="1"/>
</dbReference>
<dbReference type="AlphaFoldDB" id="A0A1N7SUJ4"/>
<evidence type="ECO:0000256" key="5">
    <source>
        <dbReference type="ARBA" id="ARBA00023002"/>
    </source>
</evidence>
<evidence type="ECO:0000313" key="11">
    <source>
        <dbReference type="Proteomes" id="UP000195569"/>
    </source>
</evidence>
<dbReference type="SUPFAM" id="SSF47203">
    <property type="entry name" value="Acyl-CoA dehydrogenase C-terminal domain-like"/>
    <property type="match status" value="1"/>
</dbReference>
<evidence type="ECO:0000259" key="7">
    <source>
        <dbReference type="Pfam" id="PF02770"/>
    </source>
</evidence>
<comment type="cofactor">
    <cofactor evidence="1">
        <name>FAD</name>
        <dbReference type="ChEBI" id="CHEBI:57692"/>
    </cofactor>
</comment>
<keyword evidence="4" id="KW-0274">FAD</keyword>
<organism evidence="10 11">
    <name type="scientific">Paraburkholderia piptadeniae</name>
    <dbReference type="NCBI Taxonomy" id="1701573"/>
    <lineage>
        <taxon>Bacteria</taxon>
        <taxon>Pseudomonadati</taxon>
        <taxon>Pseudomonadota</taxon>
        <taxon>Betaproteobacteria</taxon>
        <taxon>Burkholderiales</taxon>
        <taxon>Burkholderiaceae</taxon>
        <taxon>Paraburkholderia</taxon>
    </lineage>
</organism>
<evidence type="ECO:0000313" key="10">
    <source>
        <dbReference type="EMBL" id="SIT51036.1"/>
    </source>
</evidence>
<keyword evidence="5" id="KW-0560">Oxidoreductase</keyword>
<evidence type="ECO:0000256" key="3">
    <source>
        <dbReference type="ARBA" id="ARBA00022630"/>
    </source>
</evidence>
<dbReference type="Proteomes" id="UP000195569">
    <property type="component" value="Unassembled WGS sequence"/>
</dbReference>